<accession>A0A1Q6R6U6</accession>
<dbReference type="AlphaFoldDB" id="A0A1Q6R6U6"/>
<comment type="caution">
    <text evidence="1">The sequence shown here is derived from an EMBL/GenBank/DDBJ whole genome shotgun (WGS) entry which is preliminary data.</text>
</comment>
<proteinExistence type="predicted"/>
<dbReference type="RefSeq" id="WP_009146478.1">
    <property type="nucleotide sequence ID" value="NZ_CABKPS010000096.1"/>
</dbReference>
<dbReference type="STRING" id="626940.BHW43_04395"/>
<sequence length="112" mass="12222">MSNYAVTLNYNCHYGYVEYNEADKTAVVTLPEAVAEAKAAVEKYLATPLSLDVPQGDTIRDFATITLEPLSSKEAFQVALTRLWGKTGVRVEWSMPPGMADDIAAEVLAEAH</sequence>
<evidence type="ECO:0000313" key="2">
    <source>
        <dbReference type="Proteomes" id="UP000186777"/>
    </source>
</evidence>
<dbReference type="GeneID" id="78525266"/>
<evidence type="ECO:0000313" key="1">
    <source>
        <dbReference type="EMBL" id="OLA38094.1"/>
    </source>
</evidence>
<dbReference type="Proteomes" id="UP000186777">
    <property type="component" value="Unassembled WGS sequence"/>
</dbReference>
<organism evidence="1 2">
    <name type="scientific">Phascolarctobacterium succinatutens</name>
    <dbReference type="NCBI Taxonomy" id="626940"/>
    <lineage>
        <taxon>Bacteria</taxon>
        <taxon>Bacillati</taxon>
        <taxon>Bacillota</taxon>
        <taxon>Negativicutes</taxon>
        <taxon>Acidaminococcales</taxon>
        <taxon>Acidaminococcaceae</taxon>
        <taxon>Phascolarctobacterium</taxon>
    </lineage>
</organism>
<name>A0A1Q6R6U6_9FIRM</name>
<dbReference type="EMBL" id="MNTG01000025">
    <property type="protein sequence ID" value="OLA38094.1"/>
    <property type="molecule type" value="Genomic_DNA"/>
</dbReference>
<gene>
    <name evidence="1" type="ORF">BHW43_04395</name>
</gene>
<reference evidence="1 2" key="1">
    <citation type="journal article" date="2016" name="Nat. Biotechnol.">
        <title>Measurement of bacterial replication rates in microbial communities.</title>
        <authorList>
            <person name="Brown C.T."/>
            <person name="Olm M.R."/>
            <person name="Thomas B.C."/>
            <person name="Banfield J.F."/>
        </authorList>
    </citation>
    <scope>NUCLEOTIDE SEQUENCE [LARGE SCALE GENOMIC DNA]</scope>
    <source>
        <strain evidence="1">46_33</strain>
    </source>
</reference>
<protein>
    <submittedName>
        <fullName evidence="1">Uncharacterized protein</fullName>
    </submittedName>
</protein>